<dbReference type="PANTHER" id="PTHR24559">
    <property type="entry name" value="TRANSPOSON TY3-I GAG-POL POLYPROTEIN"/>
    <property type="match status" value="1"/>
</dbReference>
<organism evidence="1 2">
    <name type="scientific">Mucuna pruriens</name>
    <name type="common">Velvet bean</name>
    <name type="synonym">Dolichos pruriens</name>
    <dbReference type="NCBI Taxonomy" id="157652"/>
    <lineage>
        <taxon>Eukaryota</taxon>
        <taxon>Viridiplantae</taxon>
        <taxon>Streptophyta</taxon>
        <taxon>Embryophyta</taxon>
        <taxon>Tracheophyta</taxon>
        <taxon>Spermatophyta</taxon>
        <taxon>Magnoliopsida</taxon>
        <taxon>eudicotyledons</taxon>
        <taxon>Gunneridae</taxon>
        <taxon>Pentapetalae</taxon>
        <taxon>rosids</taxon>
        <taxon>fabids</taxon>
        <taxon>Fabales</taxon>
        <taxon>Fabaceae</taxon>
        <taxon>Papilionoideae</taxon>
        <taxon>50 kb inversion clade</taxon>
        <taxon>NPAAA clade</taxon>
        <taxon>indigoferoid/millettioid clade</taxon>
        <taxon>Phaseoleae</taxon>
        <taxon>Mucuna</taxon>
    </lineage>
</organism>
<evidence type="ECO:0000313" key="1">
    <source>
        <dbReference type="EMBL" id="RDX58161.1"/>
    </source>
</evidence>
<dbReference type="SUPFAM" id="SSF56672">
    <property type="entry name" value="DNA/RNA polymerases"/>
    <property type="match status" value="1"/>
</dbReference>
<gene>
    <name evidence="1" type="ORF">CR513_62538</name>
</gene>
<dbReference type="PANTHER" id="PTHR24559:SF444">
    <property type="entry name" value="REVERSE TRANSCRIPTASE DOMAIN-CONTAINING PROTEIN"/>
    <property type="match status" value="1"/>
</dbReference>
<dbReference type="InterPro" id="IPR043128">
    <property type="entry name" value="Rev_trsase/Diguanyl_cyclase"/>
</dbReference>
<sequence length="114" mass="13146">MCIGYMDLNKACLKDSYPLPNIYRLVDGASSFGLLSFMDVYLGYNQIRIQDEAKMTFITDSGAFCYKKFMLIIWPLSRQRSTTVNNHYKALARVFTVLKKHELKLNPEKCSFGV</sequence>
<dbReference type="EMBL" id="QJKJ01017768">
    <property type="protein sequence ID" value="RDX58161.1"/>
    <property type="molecule type" value="Genomic_DNA"/>
</dbReference>
<evidence type="ECO:0000313" key="2">
    <source>
        <dbReference type="Proteomes" id="UP000257109"/>
    </source>
</evidence>
<comment type="caution">
    <text evidence="1">The sequence shown here is derived from an EMBL/GenBank/DDBJ whole genome shotgun (WGS) entry which is preliminary data.</text>
</comment>
<evidence type="ECO:0008006" key="3">
    <source>
        <dbReference type="Google" id="ProtNLM"/>
    </source>
</evidence>
<dbReference type="OrthoDB" id="1928766at2759"/>
<dbReference type="Proteomes" id="UP000257109">
    <property type="component" value="Unassembled WGS sequence"/>
</dbReference>
<feature type="non-terminal residue" evidence="1">
    <location>
        <position position="1"/>
    </location>
</feature>
<dbReference type="InterPro" id="IPR053134">
    <property type="entry name" value="RNA-dir_DNA_polymerase"/>
</dbReference>
<proteinExistence type="predicted"/>
<dbReference type="InterPro" id="IPR043502">
    <property type="entry name" value="DNA/RNA_pol_sf"/>
</dbReference>
<protein>
    <recommendedName>
        <fullName evidence="3">Reverse transcriptase domain-containing protein</fullName>
    </recommendedName>
</protein>
<keyword evidence="2" id="KW-1185">Reference proteome</keyword>
<reference evidence="1" key="1">
    <citation type="submission" date="2018-05" db="EMBL/GenBank/DDBJ databases">
        <title>Draft genome of Mucuna pruriens seed.</title>
        <authorList>
            <person name="Nnadi N.E."/>
            <person name="Vos R."/>
            <person name="Hasami M.H."/>
            <person name="Devisetty U.K."/>
            <person name="Aguiy J.C."/>
        </authorList>
    </citation>
    <scope>NUCLEOTIDE SEQUENCE [LARGE SCALE GENOMIC DNA]</scope>
    <source>
        <strain evidence="1">JCA_2017</strain>
    </source>
</reference>
<accession>A0A371E0A0</accession>
<dbReference type="AlphaFoldDB" id="A0A371E0A0"/>
<name>A0A371E0A0_MUCPR</name>
<dbReference type="Gene3D" id="3.30.70.270">
    <property type="match status" value="1"/>
</dbReference>